<protein>
    <submittedName>
        <fullName evidence="2">Uncharacterized protein</fullName>
    </submittedName>
</protein>
<gene>
    <name evidence="2" type="ORF">PG991_006123</name>
</gene>
<comment type="caution">
    <text evidence="2">The sequence shown here is derived from an EMBL/GenBank/DDBJ whole genome shotgun (WGS) entry which is preliminary data.</text>
</comment>
<feature type="region of interest" description="Disordered" evidence="1">
    <location>
        <begin position="46"/>
        <end position="71"/>
    </location>
</feature>
<feature type="region of interest" description="Disordered" evidence="1">
    <location>
        <begin position="364"/>
        <end position="398"/>
    </location>
</feature>
<feature type="compositionally biased region" description="Low complexity" evidence="1">
    <location>
        <begin position="364"/>
        <end position="393"/>
    </location>
</feature>
<dbReference type="Proteomes" id="UP001396898">
    <property type="component" value="Unassembled WGS sequence"/>
</dbReference>
<sequence>MSLQNSSHQDEADPSQVLDDVLGSHARLTRERIRRFHQLVNIRRLSSQTVPAESRSSVSDAHADELGADGKGSDLDYIADMDWGSPPSSAIPIDHADTPLNPQPMNIEGNVGFPQSPKPLLEFKDPGPIPSKAEVQLRVHIGHDLKRILINWRLFMTHREVELQLAEKQLAARYNPYNELVQHVTYTPVERSPSPPPAFPFYPQNKTPLFADASTEPVMPLSLIPTERLWAKGGRLETRYDATESDDPLTGFCSAATGFVIDGDHENRQLCGKPCQAAEDPEHGGICESTEHHPGARVWVCDDHDKSGRHEATHDLLNLATSLRHYACADCCWNIENDETGQYLSGTGWHVFEVNPLPDSFDPTITIIPPSATSTPTTPTRSPRSSSSSSSSSWSEPADPIVLGSRHLARSITRCACASKVADRRLCAPHRLEAMTQLHRWHPSTYALENSAEASQKRRDIARAWAASYPPPSGQGQGQVPAAAGPQALLAVGASCPLCPRSRRGIPVDQFGFRGPLGREGQTVAWVCRACLGVVTGAVASPGWVENRFVDQRFVHMGPVTQDYPMYPFPASSLDRANAKPS</sequence>
<evidence type="ECO:0000313" key="3">
    <source>
        <dbReference type="Proteomes" id="UP001396898"/>
    </source>
</evidence>
<keyword evidence="3" id="KW-1185">Reference proteome</keyword>
<reference evidence="2 3" key="1">
    <citation type="submission" date="2023-01" db="EMBL/GenBank/DDBJ databases">
        <title>Analysis of 21 Apiospora genomes using comparative genomics revels a genus with tremendous synthesis potential of carbohydrate active enzymes and secondary metabolites.</title>
        <authorList>
            <person name="Sorensen T."/>
        </authorList>
    </citation>
    <scope>NUCLEOTIDE SEQUENCE [LARGE SCALE GENOMIC DNA]</scope>
    <source>
        <strain evidence="2 3">CBS 20057</strain>
    </source>
</reference>
<organism evidence="2 3">
    <name type="scientific">Apiospora marii</name>
    <dbReference type="NCBI Taxonomy" id="335849"/>
    <lineage>
        <taxon>Eukaryota</taxon>
        <taxon>Fungi</taxon>
        <taxon>Dikarya</taxon>
        <taxon>Ascomycota</taxon>
        <taxon>Pezizomycotina</taxon>
        <taxon>Sordariomycetes</taxon>
        <taxon>Xylariomycetidae</taxon>
        <taxon>Amphisphaeriales</taxon>
        <taxon>Apiosporaceae</taxon>
        <taxon>Apiospora</taxon>
    </lineage>
</organism>
<evidence type="ECO:0000313" key="2">
    <source>
        <dbReference type="EMBL" id="KAK8029067.1"/>
    </source>
</evidence>
<evidence type="ECO:0000256" key="1">
    <source>
        <dbReference type="SAM" id="MobiDB-lite"/>
    </source>
</evidence>
<dbReference type="EMBL" id="JAQQWI010000007">
    <property type="protein sequence ID" value="KAK8029067.1"/>
    <property type="molecule type" value="Genomic_DNA"/>
</dbReference>
<accession>A0ABR1SDG6</accession>
<feature type="compositionally biased region" description="Polar residues" evidence="1">
    <location>
        <begin position="46"/>
        <end position="59"/>
    </location>
</feature>
<name>A0ABR1SDG6_9PEZI</name>
<proteinExistence type="predicted"/>